<reference evidence="4 5" key="1">
    <citation type="submission" date="2021-01" db="EMBL/GenBank/DDBJ databases">
        <title>Brevundimonas vitis sp. nov., an bacterium isolated from grape (Vitis vinifera).</title>
        <authorList>
            <person name="Jiang L."/>
            <person name="Lee J."/>
        </authorList>
    </citation>
    <scope>NUCLEOTIDE SEQUENCE [LARGE SCALE GENOMIC DNA]</scope>
    <source>
        <strain evidence="4 5">GRTSA-9</strain>
    </source>
</reference>
<dbReference type="GO" id="GO:0016787">
    <property type="term" value="F:hydrolase activity"/>
    <property type="evidence" value="ECO:0007669"/>
    <property type="project" value="UniProtKB-KW"/>
</dbReference>
<feature type="signal peptide" evidence="2">
    <location>
        <begin position="1"/>
        <end position="23"/>
    </location>
</feature>
<dbReference type="PROSITE" id="PS51762">
    <property type="entry name" value="GH16_2"/>
    <property type="match status" value="1"/>
</dbReference>
<dbReference type="Gene3D" id="2.60.120.200">
    <property type="match status" value="1"/>
</dbReference>
<dbReference type="SUPFAM" id="SSF49899">
    <property type="entry name" value="Concanavalin A-like lectins/glucanases"/>
    <property type="match status" value="1"/>
</dbReference>
<evidence type="ECO:0000256" key="1">
    <source>
        <dbReference type="ARBA" id="ARBA00006865"/>
    </source>
</evidence>
<evidence type="ECO:0000256" key="2">
    <source>
        <dbReference type="SAM" id="SignalP"/>
    </source>
</evidence>
<sequence length="282" mass="31739">MIRSLAVAALSAFSLAVPASALAQAVDDGLSGYRLVWSDEFNTDGLPDPAKWTYDTDRNAAGWYNNERQYYAANRPENARVENGVLIIEARRERLDRTTFPDWGNQEYTSARLVTRGLGEWTYGFYEVRAKVPCGRGTWPAAWLLPAGNFNWPAGGEIDILEHVGHDPGQVHGTVHTTRYNHSRGTERGGDMRVRDACDAFHRYQVLWTPEAINFGVDDVGFYSFRNDGRGNPDTWPFDHPFYMILNIAVGGVWGGAEGIDNNAFPQRMEVDYVRVFQRPAD</sequence>
<feature type="domain" description="GH16" evidence="3">
    <location>
        <begin position="10"/>
        <end position="282"/>
    </location>
</feature>
<feature type="chain" id="PRO_5046719592" evidence="2">
    <location>
        <begin position="24"/>
        <end position="282"/>
    </location>
</feature>
<dbReference type="Proteomes" id="UP000595448">
    <property type="component" value="Chromosome"/>
</dbReference>
<keyword evidence="5" id="KW-1185">Reference proteome</keyword>
<evidence type="ECO:0000259" key="3">
    <source>
        <dbReference type="PROSITE" id="PS51762"/>
    </source>
</evidence>
<evidence type="ECO:0000313" key="5">
    <source>
        <dbReference type="Proteomes" id="UP000595448"/>
    </source>
</evidence>
<dbReference type="Pfam" id="PF00722">
    <property type="entry name" value="Glyco_hydro_16"/>
    <property type="match status" value="1"/>
</dbReference>
<dbReference type="CDD" id="cd08023">
    <property type="entry name" value="GH16_laminarinase_like"/>
    <property type="match status" value="1"/>
</dbReference>
<dbReference type="EMBL" id="CP067977">
    <property type="protein sequence ID" value="QQQ20034.1"/>
    <property type="molecule type" value="Genomic_DNA"/>
</dbReference>
<dbReference type="InterPro" id="IPR013320">
    <property type="entry name" value="ConA-like_dom_sf"/>
</dbReference>
<dbReference type="PANTHER" id="PTHR10963:SF55">
    <property type="entry name" value="GLYCOSIDE HYDROLASE FAMILY 16 PROTEIN"/>
    <property type="match status" value="1"/>
</dbReference>
<name>A0ABX7BQX9_9CAUL</name>
<dbReference type="PANTHER" id="PTHR10963">
    <property type="entry name" value="GLYCOSYL HYDROLASE-RELATED"/>
    <property type="match status" value="1"/>
</dbReference>
<gene>
    <name evidence="4" type="ORF">JIP62_05940</name>
</gene>
<proteinExistence type="inferred from homology"/>
<keyword evidence="4" id="KW-0378">Hydrolase</keyword>
<protein>
    <submittedName>
        <fullName evidence="4">Glycoside hydrolase family 16 protein</fullName>
    </submittedName>
</protein>
<dbReference type="InterPro" id="IPR000757">
    <property type="entry name" value="Beta-glucanase-like"/>
</dbReference>
<evidence type="ECO:0000313" key="4">
    <source>
        <dbReference type="EMBL" id="QQQ20034.1"/>
    </source>
</evidence>
<dbReference type="InterPro" id="IPR050546">
    <property type="entry name" value="Glycosyl_Hydrlase_16"/>
</dbReference>
<organism evidence="4 5">
    <name type="scientific">Brevundimonas vitisensis</name>
    <dbReference type="NCBI Taxonomy" id="2800818"/>
    <lineage>
        <taxon>Bacteria</taxon>
        <taxon>Pseudomonadati</taxon>
        <taxon>Pseudomonadota</taxon>
        <taxon>Alphaproteobacteria</taxon>
        <taxon>Caulobacterales</taxon>
        <taxon>Caulobacteraceae</taxon>
        <taxon>Brevundimonas</taxon>
    </lineage>
</organism>
<keyword evidence="2" id="KW-0732">Signal</keyword>
<comment type="similarity">
    <text evidence="1">Belongs to the glycosyl hydrolase 16 family.</text>
</comment>
<accession>A0ABX7BQX9</accession>